<name>A0AA35YSW0_LACSI</name>
<dbReference type="AlphaFoldDB" id="A0AA35YSW0"/>
<feature type="region of interest" description="Disordered" evidence="1">
    <location>
        <begin position="261"/>
        <end position="320"/>
    </location>
</feature>
<feature type="region of interest" description="Disordered" evidence="1">
    <location>
        <begin position="68"/>
        <end position="150"/>
    </location>
</feature>
<evidence type="ECO:0000313" key="2">
    <source>
        <dbReference type="EMBL" id="CAI9279636.1"/>
    </source>
</evidence>
<feature type="compositionally biased region" description="Acidic residues" evidence="1">
    <location>
        <begin position="301"/>
        <end position="310"/>
    </location>
</feature>
<keyword evidence="3" id="KW-1185">Reference proteome</keyword>
<sequence length="352" mass="39305">MNDSVIAVIPILQSTTFMMSDPRKFSFFGAILDAILVRVPTDNAIVNAYHKLTIYGVRPMTEKLRKVIDEGNKPKRRGKQKAKAAPSEVVKTPKKVKKQARKPRSPYSPAQEDLKLRTDSEIREDATVRHEEDETTANSEPTPTEPIPKVSCPLPTSVPLTYDFFVNFPTSSPIITIISISSIPPLPPMFSVGVSLPHISLPLSTSLFRDSTTTIATTVTSTPEVTVTKSISEEFSNVMLLKLISICNVLLRLMTLGEDKREPQAKQSTGEQEQAQKLKANDQKGNEASTSKKGKEKLVDDNEEEEEELSESEKLVRKKRDKEHDVLLKIRKELEAQEAEDKITKVMLASHK</sequence>
<proteinExistence type="predicted"/>
<evidence type="ECO:0000256" key="1">
    <source>
        <dbReference type="SAM" id="MobiDB-lite"/>
    </source>
</evidence>
<accession>A0AA35YSW0</accession>
<feature type="compositionally biased region" description="Basic and acidic residues" evidence="1">
    <location>
        <begin position="274"/>
        <end position="285"/>
    </location>
</feature>
<feature type="compositionally biased region" description="Basic residues" evidence="1">
    <location>
        <begin position="92"/>
        <end position="104"/>
    </location>
</feature>
<reference evidence="2" key="1">
    <citation type="submission" date="2023-04" db="EMBL/GenBank/DDBJ databases">
        <authorList>
            <person name="Vijverberg K."/>
            <person name="Xiong W."/>
            <person name="Schranz E."/>
        </authorList>
    </citation>
    <scope>NUCLEOTIDE SEQUENCE</scope>
</reference>
<gene>
    <name evidence="2" type="ORF">LSALG_LOCUS19425</name>
</gene>
<dbReference type="Proteomes" id="UP001177003">
    <property type="component" value="Chromosome 4"/>
</dbReference>
<organism evidence="2 3">
    <name type="scientific">Lactuca saligna</name>
    <name type="common">Willowleaf lettuce</name>
    <dbReference type="NCBI Taxonomy" id="75948"/>
    <lineage>
        <taxon>Eukaryota</taxon>
        <taxon>Viridiplantae</taxon>
        <taxon>Streptophyta</taxon>
        <taxon>Embryophyta</taxon>
        <taxon>Tracheophyta</taxon>
        <taxon>Spermatophyta</taxon>
        <taxon>Magnoliopsida</taxon>
        <taxon>eudicotyledons</taxon>
        <taxon>Gunneridae</taxon>
        <taxon>Pentapetalae</taxon>
        <taxon>asterids</taxon>
        <taxon>campanulids</taxon>
        <taxon>Asterales</taxon>
        <taxon>Asteraceae</taxon>
        <taxon>Cichorioideae</taxon>
        <taxon>Cichorieae</taxon>
        <taxon>Lactucinae</taxon>
        <taxon>Lactuca</taxon>
    </lineage>
</organism>
<evidence type="ECO:0000313" key="3">
    <source>
        <dbReference type="Proteomes" id="UP001177003"/>
    </source>
</evidence>
<feature type="compositionally biased region" description="Basic and acidic residues" evidence="1">
    <location>
        <begin position="112"/>
        <end position="132"/>
    </location>
</feature>
<dbReference type="EMBL" id="OX465080">
    <property type="protein sequence ID" value="CAI9279636.1"/>
    <property type="molecule type" value="Genomic_DNA"/>
</dbReference>
<protein>
    <submittedName>
        <fullName evidence="2">Uncharacterized protein</fullName>
    </submittedName>
</protein>